<dbReference type="EMBL" id="CACVKT020001787">
    <property type="protein sequence ID" value="CAC5371666.1"/>
    <property type="molecule type" value="Genomic_DNA"/>
</dbReference>
<gene>
    <name evidence="1" type="ORF">MCOR_10039</name>
</gene>
<name>A0A6J8AQC9_MYTCO</name>
<sequence>MKYYKCFENSKHLLVDALIRENVKRDVKDLELQTCKEDQCGVKEYTLKLTNILVDSSTAACKTIIKPYKLKKKKYEQAWSDEVIYETKREINALGFKIKHRPDQNFLKQKYFLLCKQLKKAVKKKSDYKQKIYDLLTNKIDKDQKEYWKILKSLKLKDDEEEIPEIYQDEENKLNISKTREILPQYILSSKKKIETILSNMGKKWNIKTKLINLLPFQKLNK</sequence>
<dbReference type="AlphaFoldDB" id="A0A6J8AQC9"/>
<protein>
    <submittedName>
        <fullName evidence="1">Uncharacterized protein</fullName>
    </submittedName>
</protein>
<organism evidence="1 2">
    <name type="scientific">Mytilus coruscus</name>
    <name type="common">Sea mussel</name>
    <dbReference type="NCBI Taxonomy" id="42192"/>
    <lineage>
        <taxon>Eukaryota</taxon>
        <taxon>Metazoa</taxon>
        <taxon>Spiralia</taxon>
        <taxon>Lophotrochozoa</taxon>
        <taxon>Mollusca</taxon>
        <taxon>Bivalvia</taxon>
        <taxon>Autobranchia</taxon>
        <taxon>Pteriomorphia</taxon>
        <taxon>Mytilida</taxon>
        <taxon>Mytiloidea</taxon>
        <taxon>Mytilidae</taxon>
        <taxon>Mytilinae</taxon>
        <taxon>Mytilus</taxon>
    </lineage>
</organism>
<evidence type="ECO:0000313" key="2">
    <source>
        <dbReference type="Proteomes" id="UP000507470"/>
    </source>
</evidence>
<proteinExistence type="predicted"/>
<dbReference type="Proteomes" id="UP000507470">
    <property type="component" value="Unassembled WGS sequence"/>
</dbReference>
<evidence type="ECO:0000313" key="1">
    <source>
        <dbReference type="EMBL" id="CAC5371666.1"/>
    </source>
</evidence>
<keyword evidence="2" id="KW-1185">Reference proteome</keyword>
<reference evidence="1 2" key="1">
    <citation type="submission" date="2020-06" db="EMBL/GenBank/DDBJ databases">
        <authorList>
            <person name="Li R."/>
            <person name="Bekaert M."/>
        </authorList>
    </citation>
    <scope>NUCLEOTIDE SEQUENCE [LARGE SCALE GENOMIC DNA]</scope>
    <source>
        <strain evidence="2">wild</strain>
    </source>
</reference>
<accession>A0A6J8AQC9</accession>